<dbReference type="RefSeq" id="WP_164523078.1">
    <property type="nucleotide sequence ID" value="NZ_AP019308.1"/>
</dbReference>
<reference evidence="2 3" key="1">
    <citation type="submission" date="2018-11" db="EMBL/GenBank/DDBJ databases">
        <title>Complete genome sequence of Paenibacillus baekrokdamisoli strain KCTC 33723.</title>
        <authorList>
            <person name="Kang S.W."/>
            <person name="Lee K.C."/>
            <person name="Kim K.K."/>
            <person name="Kim J.S."/>
            <person name="Kim D.S."/>
            <person name="Ko S.H."/>
            <person name="Yang S.H."/>
            <person name="Lee J.S."/>
        </authorList>
    </citation>
    <scope>NUCLEOTIDE SEQUENCE [LARGE SCALE GENOMIC DNA]</scope>
    <source>
        <strain evidence="2 3">KCTC 33723</strain>
    </source>
</reference>
<evidence type="ECO:0000313" key="2">
    <source>
        <dbReference type="EMBL" id="BBH25005.1"/>
    </source>
</evidence>
<dbReference type="InterPro" id="IPR000408">
    <property type="entry name" value="Reg_chr_condens"/>
</dbReference>
<dbReference type="AlphaFoldDB" id="A0A3G9J9G9"/>
<dbReference type="GO" id="GO:0005085">
    <property type="term" value="F:guanyl-nucleotide exchange factor activity"/>
    <property type="evidence" value="ECO:0007669"/>
    <property type="project" value="TreeGrafter"/>
</dbReference>
<dbReference type="SUPFAM" id="SSF50985">
    <property type="entry name" value="RCC1/BLIP-II"/>
    <property type="match status" value="1"/>
</dbReference>
<dbReference type="InterPro" id="IPR012854">
    <property type="entry name" value="Cu_amine_oxidase-like_N"/>
</dbReference>
<organism evidence="2 3">
    <name type="scientific">Paenibacillus baekrokdamisoli</name>
    <dbReference type="NCBI Taxonomy" id="1712516"/>
    <lineage>
        <taxon>Bacteria</taxon>
        <taxon>Bacillati</taxon>
        <taxon>Bacillota</taxon>
        <taxon>Bacilli</taxon>
        <taxon>Bacillales</taxon>
        <taxon>Paenibacillaceae</taxon>
        <taxon>Paenibacillus</taxon>
    </lineage>
</organism>
<dbReference type="Gene3D" id="3.30.457.10">
    <property type="entry name" value="Copper amine oxidase-like, N-terminal domain"/>
    <property type="match status" value="1"/>
</dbReference>
<dbReference type="GO" id="GO:0005737">
    <property type="term" value="C:cytoplasm"/>
    <property type="evidence" value="ECO:0007669"/>
    <property type="project" value="TreeGrafter"/>
</dbReference>
<dbReference type="PANTHER" id="PTHR45982">
    <property type="entry name" value="REGULATOR OF CHROMOSOME CONDENSATION"/>
    <property type="match status" value="1"/>
</dbReference>
<dbReference type="InterPro" id="IPR036582">
    <property type="entry name" value="Mao_N_sf"/>
</dbReference>
<name>A0A3G9J9G9_9BACL</name>
<dbReference type="SUPFAM" id="SSF55383">
    <property type="entry name" value="Copper amine oxidase, domain N"/>
    <property type="match status" value="1"/>
</dbReference>
<accession>A0A3G9J9G9</accession>
<dbReference type="Pfam" id="PF00415">
    <property type="entry name" value="RCC1"/>
    <property type="match status" value="1"/>
</dbReference>
<gene>
    <name evidence="2" type="ORF">Back11_63500</name>
</gene>
<proteinExistence type="predicted"/>
<dbReference type="EMBL" id="AP019308">
    <property type="protein sequence ID" value="BBH25005.1"/>
    <property type="molecule type" value="Genomic_DNA"/>
</dbReference>
<dbReference type="InterPro" id="IPR009091">
    <property type="entry name" value="RCC1/BLIP-II"/>
</dbReference>
<keyword evidence="3" id="KW-1185">Reference proteome</keyword>
<feature type="domain" description="Copper amine oxidase-like N-terminal" evidence="1">
    <location>
        <begin position="388"/>
        <end position="499"/>
    </location>
</feature>
<sequence>MKRLITILSLLSVLFSFPLSASAATTATSVITKANIQAFDSSSLIKTDGSYWVWGGNLSVPTQVTGLTDVAASFDFQFVMKRDNTVWYWERSTPSSASFKISPIKELNHIVSVESFGYDQVVVVNGDGKVYTIPQVDNKLDIAHITLISGIDDVASISSYFEIQDQKWEKRWVFLKKDGTVWVNRNELTSFESIQSLDHVVDIQQNMALKDDGTFWTWPSEFTAKELPVGKLTASSKQELANIQMFRTNGNTTIAIDKQSRLWFWGVTITGYSDGTEFHVQKGFKQLTSIKDVKDAYIVERSLIVQTNDGKVQEASIEREAMPDNPTFNLITNDINLIKGGGRHFIMQKNDGTLWGWGVNKNAQLGNGDYEFMHNIPVPVQQPVSIQLNGELIALTNGVITRNGQAFIPLRSIFEKLGATVTWNESKKVVTISRTESGKPSLTIIINLQSGEVTMDNKAVQLPNKPFGVNGTSYLPLRFISESLGAKVDWKQKEQIISISDSR</sequence>
<dbReference type="Gene3D" id="2.130.10.30">
    <property type="entry name" value="Regulator of chromosome condensation 1/beta-lactamase-inhibitor protein II"/>
    <property type="match status" value="2"/>
</dbReference>
<evidence type="ECO:0000259" key="1">
    <source>
        <dbReference type="Pfam" id="PF07833"/>
    </source>
</evidence>
<dbReference type="Pfam" id="PF07833">
    <property type="entry name" value="Cu_amine_oxidN1"/>
    <property type="match status" value="1"/>
</dbReference>
<dbReference type="KEGG" id="pbk:Back11_63500"/>
<protein>
    <recommendedName>
        <fullName evidence="1">Copper amine oxidase-like N-terminal domain-containing protein</fullName>
    </recommendedName>
</protein>
<evidence type="ECO:0000313" key="3">
    <source>
        <dbReference type="Proteomes" id="UP000275368"/>
    </source>
</evidence>
<dbReference type="Proteomes" id="UP000275368">
    <property type="component" value="Chromosome"/>
</dbReference>
<dbReference type="InterPro" id="IPR051553">
    <property type="entry name" value="Ran_GTPase-activating"/>
</dbReference>
<dbReference type="PANTHER" id="PTHR45982:SF1">
    <property type="entry name" value="REGULATOR OF CHROMOSOME CONDENSATION"/>
    <property type="match status" value="1"/>
</dbReference>